<organism evidence="3 4">
    <name type="scientific">Rheinheimera nanhaiensis E407-8</name>
    <dbReference type="NCBI Taxonomy" id="562729"/>
    <lineage>
        <taxon>Bacteria</taxon>
        <taxon>Pseudomonadati</taxon>
        <taxon>Pseudomonadota</taxon>
        <taxon>Gammaproteobacteria</taxon>
        <taxon>Chromatiales</taxon>
        <taxon>Chromatiaceae</taxon>
        <taxon>Rheinheimera</taxon>
    </lineage>
</organism>
<dbReference type="AlphaFoldDB" id="I1E016"/>
<comment type="caution">
    <text evidence="3">The sequence shown here is derived from an EMBL/GenBank/DDBJ whole genome shotgun (WGS) entry which is preliminary data.</text>
</comment>
<feature type="chain" id="PRO_5003639656" description="Secreted protein" evidence="2">
    <location>
        <begin position="26"/>
        <end position="96"/>
    </location>
</feature>
<feature type="signal peptide" evidence="2">
    <location>
        <begin position="1"/>
        <end position="25"/>
    </location>
</feature>
<dbReference type="RefSeq" id="WP_008222430.1">
    <property type="nucleotide sequence ID" value="NZ_BAFK01000015.1"/>
</dbReference>
<evidence type="ECO:0000256" key="2">
    <source>
        <dbReference type="SAM" id="SignalP"/>
    </source>
</evidence>
<evidence type="ECO:0000256" key="1">
    <source>
        <dbReference type="SAM" id="MobiDB-lite"/>
    </source>
</evidence>
<evidence type="ECO:0008006" key="5">
    <source>
        <dbReference type="Google" id="ProtNLM"/>
    </source>
</evidence>
<dbReference type="STRING" id="562729.RNAN_2650"/>
<accession>I1E016</accession>
<evidence type="ECO:0000313" key="3">
    <source>
        <dbReference type="EMBL" id="GAB59644.1"/>
    </source>
</evidence>
<dbReference type="Proteomes" id="UP000004374">
    <property type="component" value="Unassembled WGS sequence"/>
</dbReference>
<gene>
    <name evidence="3" type="ORF">RNAN_2650</name>
</gene>
<proteinExistence type="predicted"/>
<evidence type="ECO:0000313" key="4">
    <source>
        <dbReference type="Proteomes" id="UP000004374"/>
    </source>
</evidence>
<keyword evidence="2" id="KW-0732">Signal</keyword>
<dbReference type="EMBL" id="BAFK01000015">
    <property type="protein sequence ID" value="GAB59644.1"/>
    <property type="molecule type" value="Genomic_DNA"/>
</dbReference>
<keyword evidence="4" id="KW-1185">Reference proteome</keyword>
<reference evidence="3 4" key="1">
    <citation type="journal article" date="2012" name="J. Bacteriol.">
        <title>Genome Sequence of the Protease-Producing Bacterium Rheinheimera nanhaiensis E407-8T, Isolated from Deep-Sea Sediment of the South China Sea.</title>
        <authorList>
            <person name="Zhang X.-Y."/>
            <person name="Zhang Y.-J."/>
            <person name="Qin Q.-L."/>
            <person name="Xie B.-B."/>
            <person name="Chen X.-L."/>
            <person name="Zhou B.-C."/>
            <person name="Zhang Y.-Z."/>
        </authorList>
    </citation>
    <scope>NUCLEOTIDE SEQUENCE [LARGE SCALE GENOMIC DNA]</scope>
    <source>
        <strain evidence="3 4">E407-8</strain>
    </source>
</reference>
<name>I1E016_9GAMM</name>
<protein>
    <recommendedName>
        <fullName evidence="5">Secreted protein</fullName>
    </recommendedName>
</protein>
<feature type="region of interest" description="Disordered" evidence="1">
    <location>
        <begin position="26"/>
        <end position="53"/>
    </location>
</feature>
<sequence>MNTMMKASRNLLLTGALLLSTVATAQQQAPVQQPAPSQTAAQQQQQKESVQPSVELARLTTELMADVQQQLSSSIRAEVSNAVAGLTDSLKQALNR</sequence>